<dbReference type="Proteomes" id="UP000683360">
    <property type="component" value="Unassembled WGS sequence"/>
</dbReference>
<sequence length="246" mass="28596">MQDNKLFSIYFFSGDIGSCNSSSTCGVNKEKDKEDHGYIKKTRRHIQDTKTLDCQPRIRLRIIVKSPQFKVDNYEDKWGRKQSSLNLKAQIIDDLNIEKQLQLHLLLPDRNGHQNHLLDEQRKHYRHLLKPGISTECTPIFEISCKCCVVNNPEYKFLRRQFPIRLSAAKTIHKSQGSTLETVAVYFGSRRNQHMHLVGISRAKNMSGLNILALNEEKLAVSPEVIFEMERMREDAQLSLSEYHKQ</sequence>
<comment type="caution">
    <text evidence="1">The sequence shown here is derived from an EMBL/GenBank/DDBJ whole genome shotgun (WGS) entry which is preliminary data.</text>
</comment>
<reference evidence="1" key="1">
    <citation type="submission" date="2021-03" db="EMBL/GenBank/DDBJ databases">
        <authorList>
            <person name="Bekaert M."/>
        </authorList>
    </citation>
    <scope>NUCLEOTIDE SEQUENCE</scope>
</reference>
<dbReference type="OrthoDB" id="6113703at2759"/>
<dbReference type="CDD" id="cd18809">
    <property type="entry name" value="SF1_C_RecD"/>
    <property type="match status" value="1"/>
</dbReference>
<gene>
    <name evidence="1" type="ORF">MEDL_30338</name>
</gene>
<accession>A0A8S3S5E0</accession>
<evidence type="ECO:0000313" key="2">
    <source>
        <dbReference type="Proteomes" id="UP000683360"/>
    </source>
</evidence>
<evidence type="ECO:0000313" key="1">
    <source>
        <dbReference type="EMBL" id="CAG2216636.1"/>
    </source>
</evidence>
<dbReference type="InterPro" id="IPR029309">
    <property type="entry name" value="CaRF"/>
</dbReference>
<dbReference type="InterPro" id="IPR027417">
    <property type="entry name" value="P-loop_NTPase"/>
</dbReference>
<proteinExistence type="predicted"/>
<protein>
    <recommendedName>
        <fullName evidence="3">ATP-dependent DNA helicase</fullName>
    </recommendedName>
</protein>
<dbReference type="Gene3D" id="3.40.50.300">
    <property type="entry name" value="P-loop containing nucleotide triphosphate hydrolases"/>
    <property type="match status" value="1"/>
</dbReference>
<dbReference type="PANTHER" id="PTHR47642">
    <property type="entry name" value="ATP-DEPENDENT DNA HELICASE"/>
    <property type="match status" value="1"/>
</dbReference>
<keyword evidence="2" id="KW-1185">Reference proteome</keyword>
<name>A0A8S3S5E0_MYTED</name>
<dbReference type="AlphaFoldDB" id="A0A8S3S5E0"/>
<dbReference type="Pfam" id="PF15299">
    <property type="entry name" value="ALS2CR8"/>
    <property type="match status" value="1"/>
</dbReference>
<dbReference type="PANTHER" id="PTHR47642:SF5">
    <property type="entry name" value="ATP-DEPENDENT DNA HELICASE"/>
    <property type="match status" value="1"/>
</dbReference>
<dbReference type="SUPFAM" id="SSF52540">
    <property type="entry name" value="P-loop containing nucleoside triphosphate hydrolases"/>
    <property type="match status" value="1"/>
</dbReference>
<evidence type="ECO:0008006" key="3">
    <source>
        <dbReference type="Google" id="ProtNLM"/>
    </source>
</evidence>
<dbReference type="InterPro" id="IPR051055">
    <property type="entry name" value="PIF1_helicase"/>
</dbReference>
<dbReference type="GO" id="GO:0003700">
    <property type="term" value="F:DNA-binding transcription factor activity"/>
    <property type="evidence" value="ECO:0007669"/>
    <property type="project" value="InterPro"/>
</dbReference>
<dbReference type="EMBL" id="CAJPWZ010001488">
    <property type="protein sequence ID" value="CAG2216636.1"/>
    <property type="molecule type" value="Genomic_DNA"/>
</dbReference>
<organism evidence="1 2">
    <name type="scientific">Mytilus edulis</name>
    <name type="common">Blue mussel</name>
    <dbReference type="NCBI Taxonomy" id="6550"/>
    <lineage>
        <taxon>Eukaryota</taxon>
        <taxon>Metazoa</taxon>
        <taxon>Spiralia</taxon>
        <taxon>Lophotrochozoa</taxon>
        <taxon>Mollusca</taxon>
        <taxon>Bivalvia</taxon>
        <taxon>Autobranchia</taxon>
        <taxon>Pteriomorphia</taxon>
        <taxon>Mytilida</taxon>
        <taxon>Mytiloidea</taxon>
        <taxon>Mytilidae</taxon>
        <taxon>Mytilinae</taxon>
        <taxon>Mytilus</taxon>
    </lineage>
</organism>